<dbReference type="EMBL" id="WNWS01000597">
    <property type="protein sequence ID" value="KAE9965407.1"/>
    <property type="molecule type" value="Genomic_DNA"/>
</dbReference>
<proteinExistence type="predicted"/>
<dbReference type="InterPro" id="IPR003100">
    <property type="entry name" value="PAZ_dom"/>
</dbReference>
<dbReference type="Pfam" id="PF02171">
    <property type="entry name" value="Piwi"/>
    <property type="match status" value="1"/>
</dbReference>
<dbReference type="Pfam" id="PF16486">
    <property type="entry name" value="ArgoN"/>
    <property type="match status" value="1"/>
</dbReference>
<feature type="compositionally biased region" description="Polar residues" evidence="1">
    <location>
        <begin position="60"/>
        <end position="69"/>
    </location>
</feature>
<gene>
    <name evidence="3" type="ORF">EG328_009673</name>
</gene>
<accession>A0A8H3U972</accession>
<dbReference type="Pfam" id="PF02170">
    <property type="entry name" value="PAZ"/>
    <property type="match status" value="1"/>
</dbReference>
<evidence type="ECO:0000259" key="2">
    <source>
        <dbReference type="PROSITE" id="PS50822"/>
    </source>
</evidence>
<dbReference type="InterPro" id="IPR012337">
    <property type="entry name" value="RNaseH-like_sf"/>
</dbReference>
<feature type="compositionally biased region" description="Basic and acidic residues" evidence="1">
    <location>
        <begin position="1"/>
        <end position="28"/>
    </location>
</feature>
<feature type="compositionally biased region" description="Low complexity" evidence="1">
    <location>
        <begin position="82"/>
        <end position="96"/>
    </location>
</feature>
<evidence type="ECO:0000313" key="3">
    <source>
        <dbReference type="EMBL" id="KAE9965407.1"/>
    </source>
</evidence>
<dbReference type="Pfam" id="PF16488">
    <property type="entry name" value="ArgoL2"/>
    <property type="match status" value="1"/>
</dbReference>
<dbReference type="PROSITE" id="PS50822">
    <property type="entry name" value="PIWI"/>
    <property type="match status" value="1"/>
</dbReference>
<dbReference type="SMART" id="SM01163">
    <property type="entry name" value="DUF1785"/>
    <property type="match status" value="1"/>
</dbReference>
<comment type="caution">
    <text evidence="3">The sequence shown here is derived from an EMBL/GenBank/DDBJ whole genome shotgun (WGS) entry which is preliminary data.</text>
</comment>
<dbReference type="Gene3D" id="2.170.260.10">
    <property type="entry name" value="paz domain"/>
    <property type="match status" value="1"/>
</dbReference>
<evidence type="ECO:0000256" key="1">
    <source>
        <dbReference type="SAM" id="MobiDB-lite"/>
    </source>
</evidence>
<protein>
    <recommendedName>
        <fullName evidence="2">Piwi domain-containing protein</fullName>
    </recommendedName>
</protein>
<dbReference type="InterPro" id="IPR036085">
    <property type="entry name" value="PAZ_dom_sf"/>
</dbReference>
<feature type="region of interest" description="Disordered" evidence="1">
    <location>
        <begin position="960"/>
        <end position="994"/>
    </location>
</feature>
<dbReference type="Gene3D" id="3.30.420.10">
    <property type="entry name" value="Ribonuclease H-like superfamily/Ribonuclease H"/>
    <property type="match status" value="1"/>
</dbReference>
<dbReference type="InterPro" id="IPR045246">
    <property type="entry name" value="Piwi_ago-like"/>
</dbReference>
<dbReference type="PANTHER" id="PTHR22891">
    <property type="entry name" value="EUKARYOTIC TRANSLATION INITIATION FACTOR 2C"/>
    <property type="match status" value="1"/>
</dbReference>
<dbReference type="InterPro" id="IPR032474">
    <property type="entry name" value="Argonaute_N"/>
</dbReference>
<feature type="compositionally biased region" description="Polar residues" evidence="1">
    <location>
        <begin position="34"/>
        <end position="48"/>
    </location>
</feature>
<dbReference type="Proteomes" id="UP000447873">
    <property type="component" value="Unassembled WGS sequence"/>
</dbReference>
<dbReference type="SMART" id="SM00950">
    <property type="entry name" value="Piwi"/>
    <property type="match status" value="1"/>
</dbReference>
<feature type="compositionally biased region" description="Gly residues" evidence="1">
    <location>
        <begin position="97"/>
        <end position="107"/>
    </location>
</feature>
<reference evidence="3 4" key="1">
    <citation type="submission" date="2018-12" db="EMBL/GenBank/DDBJ databases">
        <title>Venturia inaequalis Genome Resource.</title>
        <authorList>
            <person name="Lichtner F.J."/>
        </authorList>
    </citation>
    <scope>NUCLEOTIDE SEQUENCE [LARGE SCALE GENOMIC DNA]</scope>
    <source>
        <strain evidence="3 4">120213</strain>
    </source>
</reference>
<dbReference type="CDD" id="cd04657">
    <property type="entry name" value="Piwi_ago-like"/>
    <property type="match status" value="1"/>
</dbReference>
<dbReference type="InterPro" id="IPR036397">
    <property type="entry name" value="RNaseH_sf"/>
</dbReference>
<dbReference type="SUPFAM" id="SSF101690">
    <property type="entry name" value="PAZ domain"/>
    <property type="match status" value="1"/>
</dbReference>
<dbReference type="InterPro" id="IPR014811">
    <property type="entry name" value="ArgoL1"/>
</dbReference>
<dbReference type="InterPro" id="IPR032472">
    <property type="entry name" value="ArgoL2"/>
</dbReference>
<feature type="compositionally biased region" description="Basic and acidic residues" evidence="1">
    <location>
        <begin position="969"/>
        <end position="989"/>
    </location>
</feature>
<dbReference type="GO" id="GO:0003723">
    <property type="term" value="F:RNA binding"/>
    <property type="evidence" value="ECO:0007669"/>
    <property type="project" value="InterPro"/>
</dbReference>
<sequence>MGGPERNKYQKSDEQRKQDGQNDDRTGGRDATLQMLQSVRASQKQPPSQLGGGSDYVTRGNLQHLGSHQSGYGFSGYGPGGPRSESGSSMTSSSSIFGGGGSMGGQFDGPMDSRPSNANVGNLELGARIWFTTRGAQAPDAMPPRPPKLNNLGKECNIGLNTYHVTQFPNKPVYQYDVQVHGNSSDKRIVIDKVWNSKTIKSKLDPSWIFDGNKLAWSLTKLPGEQTIHIDLAVEGGGKPTDKQKFQVIIRPSKVVKFDLLHAYLDGKINWQSEMLESMSFLDHLLREHPKKKFTQIKKSFFPEGQARFPLGNGIEAFKGVFASMRMVHTMTGPKLSINVDVANGTFFTAMPVLQMSRELCRARTDIELSQMFKNTKEHWHGSVMHRFLDSLKHITVIKKHMREKNGNPAPLFKIHRFVNKDPYNISFIVDKDAGTKSTVAAYFKSKYNITCLKDLPCVELTKKGEHVPIELLLIPQNQRYRLKLDEKQTSNMIKFAVTLPAERWKHIQDGVNLLNWSADPFLINYGLKVSPTRAEVKGRILPTPEPTFTNGKIDARTASSGRWRIDGKKFLTPNTKELKAWGVGIINYGRGPCVSETATIQFFTQFKKIYGVHGGKVAGAPMFVPLQIARGGEMITDLWNAVGNKFQIKPELLFFLVENRNTEVYNRIKKSCECRYGVVSQVLQSQHIAKCQDQYISNVCMKVNAKLGGSTCRAASTVLGKLDPNFAKIPTLIIGADVSHASPGSEEGSMAAITASLSTDFTRYAALCQTNGKRIEIISTEIIMNQLKQLVELWMSQPAMRGCVPQRVIYYRDGVASGQYQHVLEQEVADMRRLFKIINPQVQPKITVIICAKRHHVRFFPAAGHGDRNGNPNPGTLVETGCTNPFEFDFYLNAHSAIKGTARPVHYHVILDECKLGPMVLQQVTFEHCFQYMRSTTPVSMVPAVYYAHLASNRAKAHQQKAAIVSSGKKDTHKGEGQKKEDQKKEDQTLSTSERLSNTEVLQLVPLNNAQSIVSTMWYI</sequence>
<dbReference type="SUPFAM" id="SSF53098">
    <property type="entry name" value="Ribonuclease H-like"/>
    <property type="match status" value="1"/>
</dbReference>
<feature type="domain" description="Piwi" evidence="2">
    <location>
        <begin position="653"/>
        <end position="961"/>
    </location>
</feature>
<name>A0A8H3U972_VENIN</name>
<dbReference type="InterPro" id="IPR003165">
    <property type="entry name" value="Piwi"/>
</dbReference>
<dbReference type="AlphaFoldDB" id="A0A8H3U972"/>
<organism evidence="3 4">
    <name type="scientific">Venturia inaequalis</name>
    <name type="common">Apple scab fungus</name>
    <dbReference type="NCBI Taxonomy" id="5025"/>
    <lineage>
        <taxon>Eukaryota</taxon>
        <taxon>Fungi</taxon>
        <taxon>Dikarya</taxon>
        <taxon>Ascomycota</taxon>
        <taxon>Pezizomycotina</taxon>
        <taxon>Dothideomycetes</taxon>
        <taxon>Pleosporomycetidae</taxon>
        <taxon>Venturiales</taxon>
        <taxon>Venturiaceae</taxon>
        <taxon>Venturia</taxon>
    </lineage>
</organism>
<evidence type="ECO:0000313" key="4">
    <source>
        <dbReference type="Proteomes" id="UP000447873"/>
    </source>
</evidence>
<feature type="region of interest" description="Disordered" evidence="1">
    <location>
        <begin position="1"/>
        <end position="116"/>
    </location>
</feature>
<dbReference type="Gene3D" id="3.40.50.2300">
    <property type="match status" value="1"/>
</dbReference>
<dbReference type="Pfam" id="PF08699">
    <property type="entry name" value="ArgoL1"/>
    <property type="match status" value="1"/>
</dbReference>
<dbReference type="CDD" id="cd02846">
    <property type="entry name" value="PAZ_argonaute_like"/>
    <property type="match status" value="1"/>
</dbReference>